<dbReference type="Proteomes" id="UP000249239">
    <property type="component" value="Unassembled WGS sequence"/>
</dbReference>
<dbReference type="Pfam" id="PF11325">
    <property type="entry name" value="DUF3127"/>
    <property type="match status" value="1"/>
</dbReference>
<dbReference type="OrthoDB" id="598142at2"/>
<evidence type="ECO:0000313" key="2">
    <source>
        <dbReference type="EMBL" id="PZX11283.1"/>
    </source>
</evidence>
<feature type="region of interest" description="Disordered" evidence="1">
    <location>
        <begin position="97"/>
        <end position="124"/>
    </location>
</feature>
<dbReference type="SUPFAM" id="SSF50249">
    <property type="entry name" value="Nucleic acid-binding proteins"/>
    <property type="match status" value="1"/>
</dbReference>
<dbReference type="InterPro" id="IPR012340">
    <property type="entry name" value="NA-bd_OB-fold"/>
</dbReference>
<accession>A0A2W7MUR6</accession>
<protein>
    <submittedName>
        <fullName evidence="2">Uncharacterized protein DUF3127</fullName>
    </submittedName>
</protein>
<dbReference type="EMBL" id="QKZK01000041">
    <property type="protein sequence ID" value="PZX11283.1"/>
    <property type="molecule type" value="Genomic_DNA"/>
</dbReference>
<organism evidence="2 3">
    <name type="scientific">Breznakibacter xylanolyticus</name>
    <dbReference type="NCBI Taxonomy" id="990"/>
    <lineage>
        <taxon>Bacteria</taxon>
        <taxon>Pseudomonadati</taxon>
        <taxon>Bacteroidota</taxon>
        <taxon>Bacteroidia</taxon>
        <taxon>Marinilabiliales</taxon>
        <taxon>Marinilabiliaceae</taxon>
        <taxon>Breznakibacter</taxon>
    </lineage>
</organism>
<keyword evidence="3" id="KW-1185">Reference proteome</keyword>
<proteinExistence type="predicted"/>
<sequence>MSYDIKGQLLLTEATQEVTATFKKREFVIEVANERNSAYNDFIKFQLTQDRCAIIDAFKPGQMLKVSFDIRGRKWEKDGRTSYFTSLEAWRIEGIDTPAASNEPLPQYQETQIPPAEEGDDLPF</sequence>
<gene>
    <name evidence="2" type="ORF">LX69_03166</name>
</gene>
<dbReference type="RefSeq" id="WP_111446966.1">
    <property type="nucleotide sequence ID" value="NZ_QKZK01000041.1"/>
</dbReference>
<reference evidence="2 3" key="1">
    <citation type="submission" date="2018-06" db="EMBL/GenBank/DDBJ databases">
        <title>Genomic Encyclopedia of Archaeal and Bacterial Type Strains, Phase II (KMG-II): from individual species to whole genera.</title>
        <authorList>
            <person name="Goeker M."/>
        </authorList>
    </citation>
    <scope>NUCLEOTIDE SEQUENCE [LARGE SCALE GENOMIC DNA]</scope>
    <source>
        <strain evidence="2 3">DSM 6779</strain>
    </source>
</reference>
<evidence type="ECO:0000256" key="1">
    <source>
        <dbReference type="SAM" id="MobiDB-lite"/>
    </source>
</evidence>
<name>A0A2W7MUR6_9BACT</name>
<dbReference type="AlphaFoldDB" id="A0A2W7MUR6"/>
<dbReference type="InterPro" id="IPR021474">
    <property type="entry name" value="DUF3127"/>
</dbReference>
<evidence type="ECO:0000313" key="3">
    <source>
        <dbReference type="Proteomes" id="UP000249239"/>
    </source>
</evidence>
<comment type="caution">
    <text evidence="2">The sequence shown here is derived from an EMBL/GenBank/DDBJ whole genome shotgun (WGS) entry which is preliminary data.</text>
</comment>